<evidence type="ECO:0000256" key="1">
    <source>
        <dbReference type="SAM" id="Coils"/>
    </source>
</evidence>
<protein>
    <submittedName>
        <fullName evidence="3">Uncharacterized protein</fullName>
    </submittedName>
</protein>
<feature type="region of interest" description="Disordered" evidence="2">
    <location>
        <begin position="53"/>
        <end position="110"/>
    </location>
</feature>
<feature type="compositionally biased region" description="Basic residues" evidence="2">
    <location>
        <begin position="53"/>
        <end position="64"/>
    </location>
</feature>
<organism evidence="3 4">
    <name type="scientific">Thalassiosira pseudonana</name>
    <name type="common">Marine diatom</name>
    <name type="synonym">Cyclotella nana</name>
    <dbReference type="NCBI Taxonomy" id="35128"/>
    <lineage>
        <taxon>Eukaryota</taxon>
        <taxon>Sar</taxon>
        <taxon>Stramenopiles</taxon>
        <taxon>Ochrophyta</taxon>
        <taxon>Bacillariophyta</taxon>
        <taxon>Coscinodiscophyceae</taxon>
        <taxon>Thalassiosirophycidae</taxon>
        <taxon>Thalassiosirales</taxon>
        <taxon>Thalassiosiraceae</taxon>
        <taxon>Thalassiosira</taxon>
    </lineage>
</organism>
<dbReference type="PaxDb" id="35128-Thaps5503"/>
<accession>B8C335</accession>
<dbReference type="GeneID" id="7453206"/>
<gene>
    <name evidence="3" type="ORF">THAPSDRAFT_5503</name>
</gene>
<feature type="compositionally biased region" description="Basic and acidic residues" evidence="2">
    <location>
        <begin position="65"/>
        <end position="74"/>
    </location>
</feature>
<feature type="coiled-coil region" evidence="1">
    <location>
        <begin position="188"/>
        <end position="215"/>
    </location>
</feature>
<evidence type="ECO:0000256" key="2">
    <source>
        <dbReference type="SAM" id="MobiDB-lite"/>
    </source>
</evidence>
<dbReference type="KEGG" id="tps:THAPSDRAFT_5503"/>
<dbReference type="Proteomes" id="UP000001449">
    <property type="component" value="Chromosome 5"/>
</dbReference>
<evidence type="ECO:0000313" key="4">
    <source>
        <dbReference type="Proteomes" id="UP000001449"/>
    </source>
</evidence>
<sequence length="321" mass="37144">MATEIEDLVDTLKGESGSSSIESSFLPPKKKFSRVKNANADVDAARKVGRFHDKRLKKTAKTARHVIDSPKEMRSIGSSSEDTTHEPVRYRNVANTRKPRRSRHASTETDERREFHFDFSLDDEPHLPFNKHYVYSDDESSTDKYISTHQRRNADPLTRRNLEDRNEEVLRWLKEEMERSQSLIQRSKRMHDVEIDNAKQELEKVKKAAKSIIKAVHKKGMERAAKSEANAEAERRRRVKCQRLVQSLIKSHSEQVDQIKKGLRHTSRRPTRDEMFYTLGDCHKSSGFAKNEPRDVHSLLGDCDLTSVLDDLAEEAFQQSC</sequence>
<keyword evidence="1" id="KW-0175">Coiled coil</keyword>
<feature type="region of interest" description="Disordered" evidence="2">
    <location>
        <begin position="1"/>
        <end position="38"/>
    </location>
</feature>
<reference evidence="3 4" key="1">
    <citation type="journal article" date="2004" name="Science">
        <title>The genome of the diatom Thalassiosira pseudonana: ecology, evolution, and metabolism.</title>
        <authorList>
            <person name="Armbrust E.V."/>
            <person name="Berges J.A."/>
            <person name="Bowler C."/>
            <person name="Green B.R."/>
            <person name="Martinez D."/>
            <person name="Putnam N.H."/>
            <person name="Zhou S."/>
            <person name="Allen A.E."/>
            <person name="Apt K.E."/>
            <person name="Bechner M."/>
            <person name="Brzezinski M.A."/>
            <person name="Chaal B.K."/>
            <person name="Chiovitti A."/>
            <person name="Davis A.K."/>
            <person name="Demarest M.S."/>
            <person name="Detter J.C."/>
            <person name="Glavina T."/>
            <person name="Goodstein D."/>
            <person name="Hadi M.Z."/>
            <person name="Hellsten U."/>
            <person name="Hildebrand M."/>
            <person name="Jenkins B.D."/>
            <person name="Jurka J."/>
            <person name="Kapitonov V.V."/>
            <person name="Kroger N."/>
            <person name="Lau W.W."/>
            <person name="Lane T.W."/>
            <person name="Larimer F.W."/>
            <person name="Lippmeier J.C."/>
            <person name="Lucas S."/>
            <person name="Medina M."/>
            <person name="Montsant A."/>
            <person name="Obornik M."/>
            <person name="Parker M.S."/>
            <person name="Palenik B."/>
            <person name="Pazour G.J."/>
            <person name="Richardson P.M."/>
            <person name="Rynearson T.A."/>
            <person name="Saito M.A."/>
            <person name="Schwartz D.C."/>
            <person name="Thamatrakoln K."/>
            <person name="Valentin K."/>
            <person name="Vardi A."/>
            <person name="Wilkerson F.P."/>
            <person name="Rokhsar D.S."/>
        </authorList>
    </citation>
    <scope>NUCLEOTIDE SEQUENCE [LARGE SCALE GENOMIC DNA]</scope>
    <source>
        <strain evidence="3 4">CCMP1335</strain>
    </source>
</reference>
<dbReference type="EMBL" id="CM000642">
    <property type="protein sequence ID" value="EED92054.1"/>
    <property type="molecule type" value="Genomic_DNA"/>
</dbReference>
<dbReference type="AlphaFoldDB" id="B8C335"/>
<proteinExistence type="predicted"/>
<dbReference type="InParanoid" id="B8C335"/>
<name>B8C335_THAPS</name>
<feature type="compositionally biased region" description="Low complexity" evidence="2">
    <location>
        <begin position="14"/>
        <end position="24"/>
    </location>
</feature>
<reference evidence="3 4" key="2">
    <citation type="journal article" date="2008" name="Nature">
        <title>The Phaeodactylum genome reveals the evolutionary history of diatom genomes.</title>
        <authorList>
            <person name="Bowler C."/>
            <person name="Allen A.E."/>
            <person name="Badger J.H."/>
            <person name="Grimwood J."/>
            <person name="Jabbari K."/>
            <person name="Kuo A."/>
            <person name="Maheswari U."/>
            <person name="Martens C."/>
            <person name="Maumus F."/>
            <person name="Otillar R.P."/>
            <person name="Rayko E."/>
            <person name="Salamov A."/>
            <person name="Vandepoele K."/>
            <person name="Beszteri B."/>
            <person name="Gruber A."/>
            <person name="Heijde M."/>
            <person name="Katinka M."/>
            <person name="Mock T."/>
            <person name="Valentin K."/>
            <person name="Verret F."/>
            <person name="Berges J.A."/>
            <person name="Brownlee C."/>
            <person name="Cadoret J.P."/>
            <person name="Chiovitti A."/>
            <person name="Choi C.J."/>
            <person name="Coesel S."/>
            <person name="De Martino A."/>
            <person name="Detter J.C."/>
            <person name="Durkin C."/>
            <person name="Falciatore A."/>
            <person name="Fournet J."/>
            <person name="Haruta M."/>
            <person name="Huysman M.J."/>
            <person name="Jenkins B.D."/>
            <person name="Jiroutova K."/>
            <person name="Jorgensen R.E."/>
            <person name="Joubert Y."/>
            <person name="Kaplan A."/>
            <person name="Kroger N."/>
            <person name="Kroth P.G."/>
            <person name="La Roche J."/>
            <person name="Lindquist E."/>
            <person name="Lommer M."/>
            <person name="Martin-Jezequel V."/>
            <person name="Lopez P.J."/>
            <person name="Lucas S."/>
            <person name="Mangogna M."/>
            <person name="McGinnis K."/>
            <person name="Medlin L.K."/>
            <person name="Montsant A."/>
            <person name="Oudot-Le Secq M.P."/>
            <person name="Napoli C."/>
            <person name="Obornik M."/>
            <person name="Parker M.S."/>
            <person name="Petit J.L."/>
            <person name="Porcel B.M."/>
            <person name="Poulsen N."/>
            <person name="Robison M."/>
            <person name="Rychlewski L."/>
            <person name="Rynearson T.A."/>
            <person name="Schmutz J."/>
            <person name="Shapiro H."/>
            <person name="Siaut M."/>
            <person name="Stanley M."/>
            <person name="Sussman M.R."/>
            <person name="Taylor A.R."/>
            <person name="Vardi A."/>
            <person name="von Dassow P."/>
            <person name="Vyverman W."/>
            <person name="Willis A."/>
            <person name="Wyrwicz L.S."/>
            <person name="Rokhsar D.S."/>
            <person name="Weissenbach J."/>
            <person name="Armbrust E.V."/>
            <person name="Green B.R."/>
            <person name="Van de Peer Y."/>
            <person name="Grigoriev I.V."/>
        </authorList>
    </citation>
    <scope>NUCLEOTIDE SEQUENCE [LARGE SCALE GENOMIC DNA]</scope>
    <source>
        <strain evidence="3 4">CCMP1335</strain>
    </source>
</reference>
<dbReference type="RefSeq" id="XP_002290302.1">
    <property type="nucleotide sequence ID" value="XM_002290266.1"/>
</dbReference>
<evidence type="ECO:0000313" key="3">
    <source>
        <dbReference type="EMBL" id="EED92054.1"/>
    </source>
</evidence>
<keyword evidence="4" id="KW-1185">Reference proteome</keyword>
<dbReference type="HOGENOM" id="CLU_867385_0_0_1"/>